<keyword evidence="3" id="KW-0677">Repeat</keyword>
<feature type="domain" description="RING-type" evidence="7">
    <location>
        <begin position="1"/>
        <end position="89"/>
    </location>
</feature>
<dbReference type="PROSITE" id="PS51873">
    <property type="entry name" value="TRIAD"/>
    <property type="match status" value="1"/>
</dbReference>
<dbReference type="Pfam" id="PF22191">
    <property type="entry name" value="IBR_1"/>
    <property type="match status" value="1"/>
</dbReference>
<keyword evidence="2" id="KW-0479">Metal-binding</keyword>
<dbReference type="Proteomes" id="UP000001811">
    <property type="component" value="Unplaced"/>
</dbReference>
<proteinExistence type="predicted"/>
<dbReference type="InParanoid" id="A0A5F9CK12"/>
<name>A0A5F9CK12_RABIT</name>
<protein>
    <recommendedName>
        <fullName evidence="7">RING-type domain-containing protein</fullName>
    </recommendedName>
</protein>
<keyword evidence="1" id="KW-0808">Transferase</keyword>
<sequence length="89" mass="10086">EEAARARTSSARHLRRRCACADDSEMANYISAHTKDCPKCNIRIEKNGGCNHMQCSKCKHDFCWMSPDCHAACCRLCLHDPRRQPGPHS</sequence>
<dbReference type="GeneTree" id="ENSGT00940000154875"/>
<evidence type="ECO:0000256" key="6">
    <source>
        <dbReference type="ARBA" id="ARBA00022833"/>
    </source>
</evidence>
<evidence type="ECO:0000256" key="1">
    <source>
        <dbReference type="ARBA" id="ARBA00022679"/>
    </source>
</evidence>
<evidence type="ECO:0000256" key="2">
    <source>
        <dbReference type="ARBA" id="ARBA00022723"/>
    </source>
</evidence>
<evidence type="ECO:0000256" key="5">
    <source>
        <dbReference type="ARBA" id="ARBA00022786"/>
    </source>
</evidence>
<dbReference type="Gene3D" id="1.20.120.1750">
    <property type="match status" value="1"/>
</dbReference>
<dbReference type="Ensembl" id="ENSOCUT00000062198.1">
    <property type="protein sequence ID" value="ENSOCUP00000033805.1"/>
    <property type="gene ID" value="ENSOCUG00000037156.1"/>
</dbReference>
<accession>A0A5F9CK12</accession>
<evidence type="ECO:0000313" key="9">
    <source>
        <dbReference type="Proteomes" id="UP000001811"/>
    </source>
</evidence>
<dbReference type="InterPro" id="IPR044066">
    <property type="entry name" value="TRIAD_supradom"/>
</dbReference>
<keyword evidence="4" id="KW-0863">Zinc-finger</keyword>
<dbReference type="SUPFAM" id="SSF57850">
    <property type="entry name" value="RING/U-box"/>
    <property type="match status" value="1"/>
</dbReference>
<dbReference type="Bgee" id="ENSOCUG00000037156">
    <property type="expression patterns" value="Expressed in blood and 17 other cell types or tissues"/>
</dbReference>
<dbReference type="GO" id="GO:0016740">
    <property type="term" value="F:transferase activity"/>
    <property type="evidence" value="ECO:0007669"/>
    <property type="project" value="UniProtKB-KW"/>
</dbReference>
<dbReference type="AlphaFoldDB" id="A0A5F9CK12"/>
<dbReference type="STRING" id="9986.ENSOCUP00000033805"/>
<keyword evidence="9" id="KW-1185">Reference proteome</keyword>
<evidence type="ECO:0000259" key="7">
    <source>
        <dbReference type="PROSITE" id="PS51873"/>
    </source>
</evidence>
<evidence type="ECO:0000256" key="4">
    <source>
        <dbReference type="ARBA" id="ARBA00022771"/>
    </source>
</evidence>
<evidence type="ECO:0000313" key="8">
    <source>
        <dbReference type="Ensembl" id="ENSOCUP00000033805.1"/>
    </source>
</evidence>
<reference evidence="8" key="3">
    <citation type="submission" date="2025-09" db="UniProtKB">
        <authorList>
            <consortium name="Ensembl"/>
        </authorList>
    </citation>
    <scope>IDENTIFICATION</scope>
    <source>
        <strain evidence="8">Thorbecke</strain>
    </source>
</reference>
<keyword evidence="6" id="KW-0862">Zinc</keyword>
<keyword evidence="5" id="KW-0833">Ubl conjugation pathway</keyword>
<dbReference type="GO" id="GO:0008270">
    <property type="term" value="F:zinc ion binding"/>
    <property type="evidence" value="ECO:0007669"/>
    <property type="project" value="UniProtKB-KW"/>
</dbReference>
<evidence type="ECO:0000256" key="3">
    <source>
        <dbReference type="ARBA" id="ARBA00022737"/>
    </source>
</evidence>
<reference evidence="8 9" key="1">
    <citation type="journal article" date="2011" name="Nature">
        <title>A high-resolution map of human evolutionary constraint using 29 mammals.</title>
        <authorList>
            <person name="Lindblad-Toh K."/>
            <person name="Garber M."/>
            <person name="Zuk O."/>
            <person name="Lin M.F."/>
            <person name="Parker B.J."/>
            <person name="Washietl S."/>
            <person name="Kheradpour P."/>
            <person name="Ernst J."/>
            <person name="Jordan G."/>
            <person name="Mauceli E."/>
            <person name="Ward L.D."/>
            <person name="Lowe C.B."/>
            <person name="Holloway A.K."/>
            <person name="Clamp M."/>
            <person name="Gnerre S."/>
            <person name="Alfoldi J."/>
            <person name="Beal K."/>
            <person name="Chang J."/>
            <person name="Clawson H."/>
            <person name="Cuff J."/>
            <person name="Di Palma F."/>
            <person name="Fitzgerald S."/>
            <person name="Flicek P."/>
            <person name="Guttman M."/>
            <person name="Hubisz M.J."/>
            <person name="Jaffe D.B."/>
            <person name="Jungreis I."/>
            <person name="Kent W.J."/>
            <person name="Kostka D."/>
            <person name="Lara M."/>
            <person name="Martins A.L."/>
            <person name="Massingham T."/>
            <person name="Moltke I."/>
            <person name="Raney B.J."/>
            <person name="Rasmussen M.D."/>
            <person name="Robinson J."/>
            <person name="Stark A."/>
            <person name="Vilella A.J."/>
            <person name="Wen J."/>
            <person name="Xie X."/>
            <person name="Zody M.C."/>
            <person name="Baldwin J."/>
            <person name="Bloom T."/>
            <person name="Chin C.W."/>
            <person name="Heiman D."/>
            <person name="Nicol R."/>
            <person name="Nusbaum C."/>
            <person name="Young S."/>
            <person name="Wilkinson J."/>
            <person name="Worley K.C."/>
            <person name="Kovar C.L."/>
            <person name="Muzny D.M."/>
            <person name="Gibbs R.A."/>
            <person name="Cree A."/>
            <person name="Dihn H.H."/>
            <person name="Fowler G."/>
            <person name="Jhangiani S."/>
            <person name="Joshi V."/>
            <person name="Lee S."/>
            <person name="Lewis L.R."/>
            <person name="Nazareth L.V."/>
            <person name="Okwuonu G."/>
            <person name="Santibanez J."/>
            <person name="Warren W.C."/>
            <person name="Mardis E.R."/>
            <person name="Weinstock G.M."/>
            <person name="Wilson R.K."/>
            <person name="Delehaunty K."/>
            <person name="Dooling D."/>
            <person name="Fronik C."/>
            <person name="Fulton L."/>
            <person name="Fulton B."/>
            <person name="Graves T."/>
            <person name="Minx P."/>
            <person name="Sodergren E."/>
            <person name="Birney E."/>
            <person name="Margulies E.H."/>
            <person name="Herrero J."/>
            <person name="Green E.D."/>
            <person name="Haussler D."/>
            <person name="Siepel A."/>
            <person name="Goldman N."/>
            <person name="Pollard K.S."/>
            <person name="Pedersen J.S."/>
            <person name="Lander E.S."/>
            <person name="Kellis M."/>
        </authorList>
    </citation>
    <scope>NUCLEOTIDE SEQUENCE [LARGE SCALE GENOMIC DNA]</scope>
    <source>
        <strain evidence="9">Thorbecke</strain>
    </source>
</reference>
<reference evidence="8" key="2">
    <citation type="submission" date="2025-08" db="UniProtKB">
        <authorList>
            <consortium name="Ensembl"/>
        </authorList>
    </citation>
    <scope>IDENTIFICATION</scope>
    <source>
        <strain evidence="8">Thorbecke</strain>
    </source>
</reference>
<dbReference type="SMR" id="A0A5F9CK12"/>
<organism evidence="8 9">
    <name type="scientific">Oryctolagus cuniculus</name>
    <name type="common">Rabbit</name>
    <dbReference type="NCBI Taxonomy" id="9986"/>
    <lineage>
        <taxon>Eukaryota</taxon>
        <taxon>Metazoa</taxon>
        <taxon>Chordata</taxon>
        <taxon>Craniata</taxon>
        <taxon>Vertebrata</taxon>
        <taxon>Euteleostomi</taxon>
        <taxon>Mammalia</taxon>
        <taxon>Eutheria</taxon>
        <taxon>Euarchontoglires</taxon>
        <taxon>Glires</taxon>
        <taxon>Lagomorpha</taxon>
        <taxon>Leporidae</taxon>
        <taxon>Oryctolagus</taxon>
    </lineage>
</organism>